<feature type="transmembrane region" description="Helical" evidence="6">
    <location>
        <begin position="152"/>
        <end position="171"/>
    </location>
</feature>
<organism evidence="7 8">
    <name type="scientific">Microbacterium panaciterrae</name>
    <dbReference type="NCBI Taxonomy" id="985759"/>
    <lineage>
        <taxon>Bacteria</taxon>
        <taxon>Bacillati</taxon>
        <taxon>Actinomycetota</taxon>
        <taxon>Actinomycetes</taxon>
        <taxon>Micrococcales</taxon>
        <taxon>Microbacteriaceae</taxon>
        <taxon>Microbacterium</taxon>
    </lineage>
</organism>
<dbReference type="PANTHER" id="PTHR30086">
    <property type="entry name" value="ARGININE EXPORTER PROTEIN ARGO"/>
    <property type="match status" value="1"/>
</dbReference>
<comment type="subcellular location">
    <subcellularLocation>
        <location evidence="1">Cell membrane</location>
        <topology evidence="1">Multi-pass membrane protein</topology>
    </subcellularLocation>
</comment>
<feature type="transmembrane region" description="Helical" evidence="6">
    <location>
        <begin position="79"/>
        <end position="101"/>
    </location>
</feature>
<feature type="transmembrane region" description="Helical" evidence="6">
    <location>
        <begin position="121"/>
        <end position="140"/>
    </location>
</feature>
<gene>
    <name evidence="7" type="ORF">GCM10023171_13670</name>
</gene>
<sequence length="210" mass="23279">MLVTATVWLSLVVACLVISLTPGAGAINTMTNSLNEGWRRSIWGIVGQQLALVVHVAIVAAGVGLLVARVPWLFETIRYLGAAYLVFLGVRLIVARVPVAVTEGDDLRPAEGRWPMLRRGFWVNLLNPKAIVFFLAFVPQFIRLDLDPWPQYLLLISTVIVIDVIVMWFVFAATARTFRRLTASRSGQRNLNLVFGALFIAVAVLLLFVH</sequence>
<dbReference type="PANTHER" id="PTHR30086:SF14">
    <property type="entry name" value="HOMOSERINE_HOMOSERINE LACTONE EFFLUX PROTEIN"/>
    <property type="match status" value="1"/>
</dbReference>
<evidence type="ECO:0000313" key="7">
    <source>
        <dbReference type="EMBL" id="GAA4482922.1"/>
    </source>
</evidence>
<evidence type="ECO:0000256" key="4">
    <source>
        <dbReference type="ARBA" id="ARBA00022989"/>
    </source>
</evidence>
<keyword evidence="4 6" id="KW-1133">Transmembrane helix</keyword>
<keyword evidence="5 6" id="KW-0472">Membrane</keyword>
<protein>
    <submittedName>
        <fullName evidence="7">LysE family transporter</fullName>
    </submittedName>
</protein>
<dbReference type="PIRSF" id="PIRSF006324">
    <property type="entry name" value="LeuE"/>
    <property type="match status" value="1"/>
</dbReference>
<feature type="transmembrane region" description="Helical" evidence="6">
    <location>
        <begin position="41"/>
        <end position="67"/>
    </location>
</feature>
<dbReference type="Proteomes" id="UP001500731">
    <property type="component" value="Unassembled WGS sequence"/>
</dbReference>
<feature type="transmembrane region" description="Helical" evidence="6">
    <location>
        <begin position="191"/>
        <end position="209"/>
    </location>
</feature>
<proteinExistence type="predicted"/>
<comment type="caution">
    <text evidence="7">The sequence shown here is derived from an EMBL/GenBank/DDBJ whole genome shotgun (WGS) entry which is preliminary data.</text>
</comment>
<name>A0ABP8PAC3_9MICO</name>
<accession>A0ABP8PAC3</accession>
<dbReference type="InterPro" id="IPR001123">
    <property type="entry name" value="LeuE-type"/>
</dbReference>
<evidence type="ECO:0000256" key="1">
    <source>
        <dbReference type="ARBA" id="ARBA00004651"/>
    </source>
</evidence>
<evidence type="ECO:0000313" key="8">
    <source>
        <dbReference type="Proteomes" id="UP001500731"/>
    </source>
</evidence>
<keyword evidence="8" id="KW-1185">Reference proteome</keyword>
<dbReference type="EMBL" id="BAABGP010000008">
    <property type="protein sequence ID" value="GAA4482922.1"/>
    <property type="molecule type" value="Genomic_DNA"/>
</dbReference>
<keyword evidence="2" id="KW-1003">Cell membrane</keyword>
<evidence type="ECO:0000256" key="6">
    <source>
        <dbReference type="SAM" id="Phobius"/>
    </source>
</evidence>
<keyword evidence="3 6" id="KW-0812">Transmembrane</keyword>
<reference evidence="8" key="1">
    <citation type="journal article" date="2019" name="Int. J. Syst. Evol. Microbiol.">
        <title>The Global Catalogue of Microorganisms (GCM) 10K type strain sequencing project: providing services to taxonomists for standard genome sequencing and annotation.</title>
        <authorList>
            <consortium name="The Broad Institute Genomics Platform"/>
            <consortium name="The Broad Institute Genome Sequencing Center for Infectious Disease"/>
            <person name="Wu L."/>
            <person name="Ma J."/>
        </authorList>
    </citation>
    <scope>NUCLEOTIDE SEQUENCE [LARGE SCALE GENOMIC DNA]</scope>
    <source>
        <strain evidence="8">JCM 17839</strain>
    </source>
</reference>
<evidence type="ECO:0000256" key="5">
    <source>
        <dbReference type="ARBA" id="ARBA00023136"/>
    </source>
</evidence>
<dbReference type="Pfam" id="PF01810">
    <property type="entry name" value="LysE"/>
    <property type="match status" value="1"/>
</dbReference>
<evidence type="ECO:0000256" key="2">
    <source>
        <dbReference type="ARBA" id="ARBA00022475"/>
    </source>
</evidence>
<evidence type="ECO:0000256" key="3">
    <source>
        <dbReference type="ARBA" id="ARBA00022692"/>
    </source>
</evidence>